<name>A0A1Y6BRH3_9BACT</name>
<keyword evidence="1" id="KW-0732">Signal</keyword>
<feature type="signal peptide" evidence="1">
    <location>
        <begin position="1"/>
        <end position="19"/>
    </location>
</feature>
<protein>
    <submittedName>
        <fullName evidence="2">Uncharacterized protein</fullName>
    </submittedName>
</protein>
<dbReference type="EMBL" id="FWZT01000008">
    <property type="protein sequence ID" value="SMF24458.1"/>
    <property type="molecule type" value="Genomic_DNA"/>
</dbReference>
<dbReference type="AlphaFoldDB" id="A0A1Y6BRH3"/>
<dbReference type="STRING" id="1513793.SAMN06296036_1086"/>
<proteinExistence type="predicted"/>
<dbReference type="RefSeq" id="WP_132319119.1">
    <property type="nucleotide sequence ID" value="NZ_FWZT01000008.1"/>
</dbReference>
<keyword evidence="3" id="KW-1185">Reference proteome</keyword>
<reference evidence="3" key="1">
    <citation type="submission" date="2017-04" db="EMBL/GenBank/DDBJ databases">
        <authorList>
            <person name="Varghese N."/>
            <person name="Submissions S."/>
        </authorList>
    </citation>
    <scope>NUCLEOTIDE SEQUENCE [LARGE SCALE GENOMIC DNA]</scope>
    <source>
        <strain evidence="3">RKEM611</strain>
    </source>
</reference>
<accession>A0A1Y6BRH3</accession>
<dbReference type="OrthoDB" id="1467674at2"/>
<sequence>MIGRVLFLSLAFAAPAIQAATPFTCQSEAESSRHRATIEGLKEPANQGGSLLSYELDLGVKCDRSGSCQYEQIEKVFKLANRQDYAPIRYKGFEQFLLPMALGKPSQDSGQIQLLVPEVLNANSPFDGKLIFSRINGSFGFTLDLNCRVSGQEIMRDRRADDVDSAIAKAQRILEDEFGLGAVNLQINRSELATQLAENNQVTFLDALHRALVSFMDDDDDNESPVAIARNGAENDWDISHPAFTLNEYLVSRWYLRHVLSTKGASLDFSRGPYPPENGESTENNWVFRLYVDDLSDHIYWSIQAKDGRQNTYNYGFN</sequence>
<evidence type="ECO:0000256" key="1">
    <source>
        <dbReference type="SAM" id="SignalP"/>
    </source>
</evidence>
<organism evidence="2 3">
    <name type="scientific">Pseudobacteriovorax antillogorgiicola</name>
    <dbReference type="NCBI Taxonomy" id="1513793"/>
    <lineage>
        <taxon>Bacteria</taxon>
        <taxon>Pseudomonadati</taxon>
        <taxon>Bdellovibrionota</taxon>
        <taxon>Oligoflexia</taxon>
        <taxon>Oligoflexales</taxon>
        <taxon>Pseudobacteriovoracaceae</taxon>
        <taxon>Pseudobacteriovorax</taxon>
    </lineage>
</organism>
<feature type="chain" id="PRO_5012531690" evidence="1">
    <location>
        <begin position="20"/>
        <end position="318"/>
    </location>
</feature>
<evidence type="ECO:0000313" key="2">
    <source>
        <dbReference type="EMBL" id="SMF24458.1"/>
    </source>
</evidence>
<evidence type="ECO:0000313" key="3">
    <source>
        <dbReference type="Proteomes" id="UP000192907"/>
    </source>
</evidence>
<dbReference type="Proteomes" id="UP000192907">
    <property type="component" value="Unassembled WGS sequence"/>
</dbReference>
<gene>
    <name evidence="2" type="ORF">SAMN06296036_1086</name>
</gene>